<evidence type="ECO:0008006" key="4">
    <source>
        <dbReference type="Google" id="ProtNLM"/>
    </source>
</evidence>
<keyword evidence="3" id="KW-1185">Reference proteome</keyword>
<dbReference type="InterPro" id="IPR019642">
    <property type="entry name" value="DUF2507"/>
</dbReference>
<name>A0A0R1TS69_9LACO</name>
<dbReference type="eggNOG" id="COG1719">
    <property type="taxonomic scope" value="Bacteria"/>
</dbReference>
<evidence type="ECO:0000313" key="3">
    <source>
        <dbReference type="Proteomes" id="UP000051324"/>
    </source>
</evidence>
<feature type="region of interest" description="Disordered" evidence="1">
    <location>
        <begin position="162"/>
        <end position="181"/>
    </location>
</feature>
<organism evidence="2 3">
    <name type="scientific">Ligilactobacillus apodemi DSM 16634 = JCM 16172</name>
    <dbReference type="NCBI Taxonomy" id="1423724"/>
    <lineage>
        <taxon>Bacteria</taxon>
        <taxon>Bacillati</taxon>
        <taxon>Bacillota</taxon>
        <taxon>Bacilli</taxon>
        <taxon>Lactobacillales</taxon>
        <taxon>Lactobacillaceae</taxon>
        <taxon>Ligilactobacillus</taxon>
    </lineage>
</organism>
<dbReference type="Proteomes" id="UP000051324">
    <property type="component" value="Unassembled WGS sequence"/>
</dbReference>
<accession>A0A0R1TS69</accession>
<reference evidence="2 3" key="1">
    <citation type="journal article" date="2015" name="Genome Announc.">
        <title>Expanding the biotechnology potential of lactobacilli through comparative genomics of 213 strains and associated genera.</title>
        <authorList>
            <person name="Sun Z."/>
            <person name="Harris H.M."/>
            <person name="McCann A."/>
            <person name="Guo C."/>
            <person name="Argimon S."/>
            <person name="Zhang W."/>
            <person name="Yang X."/>
            <person name="Jeffery I.B."/>
            <person name="Cooney J.C."/>
            <person name="Kagawa T.F."/>
            <person name="Liu W."/>
            <person name="Song Y."/>
            <person name="Salvetti E."/>
            <person name="Wrobel A."/>
            <person name="Rasinkangas P."/>
            <person name="Parkhill J."/>
            <person name="Rea M.C."/>
            <person name="O'Sullivan O."/>
            <person name="Ritari J."/>
            <person name="Douillard F.P."/>
            <person name="Paul Ross R."/>
            <person name="Yang R."/>
            <person name="Briner A.E."/>
            <person name="Felis G.E."/>
            <person name="de Vos W.M."/>
            <person name="Barrangou R."/>
            <person name="Klaenhammer T.R."/>
            <person name="Caufield P.W."/>
            <person name="Cui Y."/>
            <person name="Zhang H."/>
            <person name="O'Toole P.W."/>
        </authorList>
    </citation>
    <scope>NUCLEOTIDE SEQUENCE [LARGE SCALE GENOMIC DNA]</scope>
    <source>
        <strain evidence="2 3">DSM 16634</strain>
    </source>
</reference>
<evidence type="ECO:0000313" key="2">
    <source>
        <dbReference type="EMBL" id="KRL84230.1"/>
    </source>
</evidence>
<dbReference type="Gene3D" id="3.30.1380.20">
    <property type="entry name" value="Trafficking protein particle complex subunit 3"/>
    <property type="match status" value="1"/>
</dbReference>
<dbReference type="EMBL" id="AZFT01000053">
    <property type="protein sequence ID" value="KRL84230.1"/>
    <property type="molecule type" value="Genomic_DNA"/>
</dbReference>
<proteinExistence type="predicted"/>
<feature type="compositionally biased region" description="Acidic residues" evidence="1">
    <location>
        <begin position="169"/>
        <end position="181"/>
    </location>
</feature>
<comment type="caution">
    <text evidence="2">The sequence shown here is derived from an EMBL/GenBank/DDBJ whole genome shotgun (WGS) entry which is preliminary data.</text>
</comment>
<dbReference type="PATRIC" id="fig|1423724.4.peg.1581"/>
<dbReference type="AlphaFoldDB" id="A0A0R1TS69"/>
<dbReference type="STRING" id="1423724.FC32_GL001514"/>
<dbReference type="Pfam" id="PF10702">
    <property type="entry name" value="DUF2507"/>
    <property type="match status" value="1"/>
</dbReference>
<dbReference type="InterPro" id="IPR024096">
    <property type="entry name" value="NO_sig/Golgi_transp_ligand-bd"/>
</dbReference>
<gene>
    <name evidence="2" type="ORF">FC32_GL001514</name>
</gene>
<evidence type="ECO:0000256" key="1">
    <source>
        <dbReference type="SAM" id="MobiDB-lite"/>
    </source>
</evidence>
<dbReference type="SUPFAM" id="SSF111126">
    <property type="entry name" value="Ligand-binding domain in the NO signalling and Golgi transport"/>
    <property type="match status" value="1"/>
</dbReference>
<protein>
    <recommendedName>
        <fullName evidence="4">Hydrocarbon binding protein</fullName>
    </recommendedName>
</protein>
<sequence>MAFLMQDNFYELANADKQPKSTLAVALIRDALLPEILGADNNILYWAGKRLARNFPIAKDEEIPVFFEQADWGELKRIKSKKDQQYFQLTGDVVKMRQKLNPKSEFLLEAGFLAETIQNQLGFITEVVIDKKTHDSVTFLAQIDPKDAIDLDSVDERKPLTIEPLSLDVADEPEAEENDKA</sequence>